<dbReference type="AlphaFoldDB" id="A0A446BWY4"/>
<sequence length="26" mass="2693">MALARLLVSPNESSASCNTDVVGNFP</sequence>
<dbReference type="EMBL" id="OUUZ01000018">
    <property type="protein sequence ID" value="SPQ26939.1"/>
    <property type="molecule type" value="Genomic_DNA"/>
</dbReference>
<evidence type="ECO:0000256" key="1">
    <source>
        <dbReference type="SAM" id="MobiDB-lite"/>
    </source>
</evidence>
<evidence type="ECO:0000313" key="3">
    <source>
        <dbReference type="Proteomes" id="UP000289323"/>
    </source>
</evidence>
<accession>A0A446BWY4</accession>
<feature type="compositionally biased region" description="Polar residues" evidence="1">
    <location>
        <begin position="10"/>
        <end position="26"/>
    </location>
</feature>
<protein>
    <submittedName>
        <fullName evidence="2">5e837cd2-de72-4c9c-b00d-2e870d187b9b</fullName>
    </submittedName>
</protein>
<proteinExistence type="predicted"/>
<dbReference type="Proteomes" id="UP000289323">
    <property type="component" value="Unassembled WGS sequence"/>
</dbReference>
<organism evidence="2 3">
    <name type="scientific">Thermothielavioides terrestris</name>
    <dbReference type="NCBI Taxonomy" id="2587410"/>
    <lineage>
        <taxon>Eukaryota</taxon>
        <taxon>Fungi</taxon>
        <taxon>Dikarya</taxon>
        <taxon>Ascomycota</taxon>
        <taxon>Pezizomycotina</taxon>
        <taxon>Sordariomycetes</taxon>
        <taxon>Sordariomycetidae</taxon>
        <taxon>Sordariales</taxon>
        <taxon>Chaetomiaceae</taxon>
        <taxon>Thermothielavioides</taxon>
    </lineage>
</organism>
<feature type="region of interest" description="Disordered" evidence="1">
    <location>
        <begin position="7"/>
        <end position="26"/>
    </location>
</feature>
<name>A0A446BWY4_9PEZI</name>
<gene>
    <name evidence="2" type="ORF">TT172_LOCUS9358</name>
</gene>
<evidence type="ECO:0000313" key="2">
    <source>
        <dbReference type="EMBL" id="SPQ26939.1"/>
    </source>
</evidence>
<reference evidence="2 3" key="1">
    <citation type="submission" date="2018-04" db="EMBL/GenBank/DDBJ databases">
        <authorList>
            <person name="Huttner S."/>
            <person name="Dainat J."/>
        </authorList>
    </citation>
    <scope>NUCLEOTIDE SEQUENCE [LARGE SCALE GENOMIC DNA]</scope>
</reference>